<accession>A0A9P0H0N5</accession>
<protein>
    <submittedName>
        <fullName evidence="1">Uncharacterized protein</fullName>
    </submittedName>
</protein>
<evidence type="ECO:0000313" key="2">
    <source>
        <dbReference type="Proteomes" id="UP001152798"/>
    </source>
</evidence>
<gene>
    <name evidence="1" type="ORF">NEZAVI_LOCUS323</name>
</gene>
<name>A0A9P0H0N5_NEZVI</name>
<evidence type="ECO:0000313" key="1">
    <source>
        <dbReference type="EMBL" id="CAH1388785.1"/>
    </source>
</evidence>
<dbReference type="EMBL" id="OV725077">
    <property type="protein sequence ID" value="CAH1388785.1"/>
    <property type="molecule type" value="Genomic_DNA"/>
</dbReference>
<keyword evidence="2" id="KW-1185">Reference proteome</keyword>
<dbReference type="Proteomes" id="UP001152798">
    <property type="component" value="Chromosome 1"/>
</dbReference>
<sequence length="121" mass="14279">MMLNGLVAHMKLKRAMLRPLLIKIPPNQVQRNRYAYNAILTHRSYKIFLIPEGVSWYADNTKERPFPPHPAQVLQYLVWAAKEDPVQNLKLETRKHVPKNKRTWTDALPFSELPTSRLHRE</sequence>
<proteinExistence type="predicted"/>
<reference evidence="1" key="1">
    <citation type="submission" date="2022-01" db="EMBL/GenBank/DDBJ databases">
        <authorList>
            <person name="King R."/>
        </authorList>
    </citation>
    <scope>NUCLEOTIDE SEQUENCE</scope>
</reference>
<organism evidence="1 2">
    <name type="scientific">Nezara viridula</name>
    <name type="common">Southern green stink bug</name>
    <name type="synonym">Cimex viridulus</name>
    <dbReference type="NCBI Taxonomy" id="85310"/>
    <lineage>
        <taxon>Eukaryota</taxon>
        <taxon>Metazoa</taxon>
        <taxon>Ecdysozoa</taxon>
        <taxon>Arthropoda</taxon>
        <taxon>Hexapoda</taxon>
        <taxon>Insecta</taxon>
        <taxon>Pterygota</taxon>
        <taxon>Neoptera</taxon>
        <taxon>Paraneoptera</taxon>
        <taxon>Hemiptera</taxon>
        <taxon>Heteroptera</taxon>
        <taxon>Panheteroptera</taxon>
        <taxon>Pentatomomorpha</taxon>
        <taxon>Pentatomoidea</taxon>
        <taxon>Pentatomidae</taxon>
        <taxon>Pentatominae</taxon>
        <taxon>Nezara</taxon>
    </lineage>
</organism>
<dbReference type="AlphaFoldDB" id="A0A9P0H0N5"/>